<keyword evidence="3 11" id="KW-1134">Transmembrane beta strand</keyword>
<evidence type="ECO:0000256" key="2">
    <source>
        <dbReference type="ARBA" id="ARBA00022448"/>
    </source>
</evidence>
<keyword evidence="7" id="KW-0408">Iron</keyword>
<comment type="similarity">
    <text evidence="11">Belongs to the TonB-dependent receptor family.</text>
</comment>
<dbReference type="SUPFAM" id="SSF56935">
    <property type="entry name" value="Porins"/>
    <property type="match status" value="1"/>
</dbReference>
<evidence type="ECO:0000256" key="6">
    <source>
        <dbReference type="ARBA" id="ARBA00022729"/>
    </source>
</evidence>
<sequence length="228" mass="25558">MTISAEAEESDPSDPYSEDYPVRRATAATKTDTRVMETPVSTQVVPWVVMNDQKTLRIKDALENVSGVRPQRSPGFGNAYIIRGFPTGSRIYRNGLGLINGFGGLSTDLDTANLESIVVLKGPEAMLFGRIEPGGLINVTTKRPLDEPYYALEQQFGSYDYYRTLWDAGGPVTQDRSLLYRFSGAYQSNNSFWDFVSLDRVIVNPSVTWRINDRTELTLNVEGFNQDY</sequence>
<evidence type="ECO:0000256" key="5">
    <source>
        <dbReference type="ARBA" id="ARBA00022692"/>
    </source>
</evidence>
<dbReference type="RefSeq" id="WP_026609958.1">
    <property type="nucleotide sequence ID" value="NZ_OX458333.1"/>
</dbReference>
<keyword evidence="9 11" id="KW-0472">Membrane</keyword>
<dbReference type="InterPro" id="IPR012910">
    <property type="entry name" value="Plug_dom"/>
</dbReference>
<evidence type="ECO:0000259" key="13">
    <source>
        <dbReference type="Pfam" id="PF07715"/>
    </source>
</evidence>
<evidence type="ECO:0000256" key="7">
    <source>
        <dbReference type="ARBA" id="ARBA00023004"/>
    </source>
</evidence>
<evidence type="ECO:0000256" key="8">
    <source>
        <dbReference type="ARBA" id="ARBA00023065"/>
    </source>
</evidence>
<evidence type="ECO:0000256" key="1">
    <source>
        <dbReference type="ARBA" id="ARBA00004571"/>
    </source>
</evidence>
<gene>
    <name evidence="14" type="ORF">MSZNOR_4660</name>
</gene>
<dbReference type="Pfam" id="PF07715">
    <property type="entry name" value="Plug"/>
    <property type="match status" value="1"/>
</dbReference>
<dbReference type="InterPro" id="IPR039426">
    <property type="entry name" value="TonB-dep_rcpt-like"/>
</dbReference>
<evidence type="ECO:0000256" key="11">
    <source>
        <dbReference type="PROSITE-ProRule" id="PRU01360"/>
    </source>
</evidence>
<organism evidence="14 15">
    <name type="scientific">Methylocaldum szegediense</name>
    <dbReference type="NCBI Taxonomy" id="73780"/>
    <lineage>
        <taxon>Bacteria</taxon>
        <taxon>Pseudomonadati</taxon>
        <taxon>Pseudomonadota</taxon>
        <taxon>Gammaproteobacteria</taxon>
        <taxon>Methylococcales</taxon>
        <taxon>Methylococcaceae</taxon>
        <taxon>Methylocaldum</taxon>
    </lineage>
</organism>
<feature type="domain" description="TonB-dependent receptor plug" evidence="13">
    <location>
        <begin position="35"/>
        <end position="135"/>
    </location>
</feature>
<dbReference type="EMBL" id="OX458333">
    <property type="protein sequence ID" value="CAI8961008.1"/>
    <property type="molecule type" value="Genomic_DNA"/>
</dbReference>
<feature type="region of interest" description="Disordered" evidence="12">
    <location>
        <begin position="1"/>
        <end position="20"/>
    </location>
</feature>
<name>A0ABM9I8P1_9GAMM</name>
<comment type="subcellular location">
    <subcellularLocation>
        <location evidence="1 11">Cell outer membrane</location>
        <topology evidence="1 11">Multi-pass membrane protein</topology>
    </subcellularLocation>
</comment>
<evidence type="ECO:0000313" key="14">
    <source>
        <dbReference type="EMBL" id="CAI8961008.1"/>
    </source>
</evidence>
<reference evidence="14 15" key="1">
    <citation type="submission" date="2023-03" db="EMBL/GenBank/DDBJ databases">
        <authorList>
            <person name="Pearce D."/>
        </authorList>
    </citation>
    <scope>NUCLEOTIDE SEQUENCE [LARGE SCALE GENOMIC DNA]</scope>
    <source>
        <strain evidence="14">Msz</strain>
    </source>
</reference>
<accession>A0ABM9I8P1</accession>
<dbReference type="Gene3D" id="2.40.170.20">
    <property type="entry name" value="TonB-dependent receptor, beta-barrel domain"/>
    <property type="match status" value="1"/>
</dbReference>
<keyword evidence="5 11" id="KW-0812">Transmembrane</keyword>
<evidence type="ECO:0000256" key="4">
    <source>
        <dbReference type="ARBA" id="ARBA00022496"/>
    </source>
</evidence>
<keyword evidence="15" id="KW-1185">Reference proteome</keyword>
<evidence type="ECO:0000256" key="9">
    <source>
        <dbReference type="ARBA" id="ARBA00023136"/>
    </source>
</evidence>
<dbReference type="InterPro" id="IPR037066">
    <property type="entry name" value="Plug_dom_sf"/>
</dbReference>
<protein>
    <recommendedName>
        <fullName evidence="13">TonB-dependent receptor plug domain-containing protein</fullName>
    </recommendedName>
</protein>
<dbReference type="PROSITE" id="PS52016">
    <property type="entry name" value="TONB_DEPENDENT_REC_3"/>
    <property type="match status" value="1"/>
</dbReference>
<proteinExistence type="inferred from homology"/>
<keyword evidence="8" id="KW-0406">Ion transport</keyword>
<dbReference type="PANTHER" id="PTHR32552:SF68">
    <property type="entry name" value="FERRICHROME OUTER MEMBRANE TRANSPORTER_PHAGE RECEPTOR"/>
    <property type="match status" value="1"/>
</dbReference>
<keyword evidence="2 11" id="KW-0813">Transport</keyword>
<evidence type="ECO:0000313" key="15">
    <source>
        <dbReference type="Proteomes" id="UP001162030"/>
    </source>
</evidence>
<dbReference type="PANTHER" id="PTHR32552">
    <property type="entry name" value="FERRICHROME IRON RECEPTOR-RELATED"/>
    <property type="match status" value="1"/>
</dbReference>
<evidence type="ECO:0000256" key="12">
    <source>
        <dbReference type="SAM" id="MobiDB-lite"/>
    </source>
</evidence>
<dbReference type="Gene3D" id="2.170.130.10">
    <property type="entry name" value="TonB-dependent receptor, plug domain"/>
    <property type="match status" value="1"/>
</dbReference>
<evidence type="ECO:0000256" key="3">
    <source>
        <dbReference type="ARBA" id="ARBA00022452"/>
    </source>
</evidence>
<dbReference type="Proteomes" id="UP001162030">
    <property type="component" value="Chromosome"/>
</dbReference>
<evidence type="ECO:0000256" key="10">
    <source>
        <dbReference type="ARBA" id="ARBA00023237"/>
    </source>
</evidence>
<dbReference type="InterPro" id="IPR036942">
    <property type="entry name" value="Beta-barrel_TonB_sf"/>
</dbReference>
<keyword evidence="6" id="KW-0732">Signal</keyword>
<feature type="compositionally biased region" description="Acidic residues" evidence="12">
    <location>
        <begin position="1"/>
        <end position="12"/>
    </location>
</feature>
<keyword evidence="10 11" id="KW-0998">Cell outer membrane</keyword>
<keyword evidence="4" id="KW-0410">Iron transport</keyword>